<accession>A0A3E1RFS2</accession>
<proteinExistence type="predicted"/>
<evidence type="ECO:0000259" key="2">
    <source>
        <dbReference type="Pfam" id="PF07331"/>
    </source>
</evidence>
<dbReference type="AlphaFoldDB" id="A0A3E1RFS2"/>
<organism evidence="3 4">
    <name type="scientific">Rhodoferax lacus</name>
    <dbReference type="NCBI Taxonomy" id="2184758"/>
    <lineage>
        <taxon>Bacteria</taxon>
        <taxon>Pseudomonadati</taxon>
        <taxon>Pseudomonadota</taxon>
        <taxon>Betaproteobacteria</taxon>
        <taxon>Burkholderiales</taxon>
        <taxon>Comamonadaceae</taxon>
        <taxon>Rhodoferax</taxon>
    </lineage>
</organism>
<name>A0A3E1RFS2_9BURK</name>
<dbReference type="RefSeq" id="WP_117174922.1">
    <property type="nucleotide sequence ID" value="NZ_QFZK01000002.1"/>
</dbReference>
<dbReference type="InterPro" id="IPR009936">
    <property type="entry name" value="DUF1468"/>
</dbReference>
<feature type="transmembrane region" description="Helical" evidence="1">
    <location>
        <begin position="131"/>
        <end position="159"/>
    </location>
</feature>
<sequence>MHLKNQKDFLSGLLFMVCGVSFAWGASRYSIGNAARMGPGYFPLVLGAVLTVLGVFIVFKALVFETEDGGRMGGWAWRPVGFVVLANVVFGVLIGGLASVGLPPMGLVASIFALVVIAARAGQEFRWKEVLLLALVLALGSYLTFIVLLKLQIAVWPAFVAA</sequence>
<dbReference type="OrthoDB" id="7029611at2"/>
<dbReference type="Pfam" id="PF07331">
    <property type="entry name" value="TctB"/>
    <property type="match status" value="1"/>
</dbReference>
<evidence type="ECO:0000313" key="4">
    <source>
        <dbReference type="Proteomes" id="UP000260665"/>
    </source>
</evidence>
<keyword evidence="1" id="KW-0812">Transmembrane</keyword>
<evidence type="ECO:0000313" key="3">
    <source>
        <dbReference type="EMBL" id="RFO98218.1"/>
    </source>
</evidence>
<dbReference type="Proteomes" id="UP000260665">
    <property type="component" value="Unassembled WGS sequence"/>
</dbReference>
<feature type="transmembrane region" description="Helical" evidence="1">
    <location>
        <begin position="75"/>
        <end position="94"/>
    </location>
</feature>
<comment type="caution">
    <text evidence="3">The sequence shown here is derived from an EMBL/GenBank/DDBJ whole genome shotgun (WGS) entry which is preliminary data.</text>
</comment>
<keyword evidence="4" id="KW-1185">Reference proteome</keyword>
<keyword evidence="1" id="KW-0472">Membrane</keyword>
<keyword evidence="1" id="KW-1133">Transmembrane helix</keyword>
<dbReference type="EMBL" id="QFZK01000002">
    <property type="protein sequence ID" value="RFO98218.1"/>
    <property type="molecule type" value="Genomic_DNA"/>
</dbReference>
<protein>
    <recommendedName>
        <fullName evidence="2">DUF1468 domain-containing protein</fullName>
    </recommendedName>
</protein>
<reference evidence="3 4" key="1">
    <citation type="submission" date="2018-05" db="EMBL/GenBank/DDBJ databases">
        <title>Rhodoferax soyangensis sp.nov., isolated from an oligotrophic freshwater lake.</title>
        <authorList>
            <person name="Park M."/>
        </authorList>
    </citation>
    <scope>NUCLEOTIDE SEQUENCE [LARGE SCALE GENOMIC DNA]</scope>
    <source>
        <strain evidence="3 4">IMCC26218</strain>
    </source>
</reference>
<evidence type="ECO:0000256" key="1">
    <source>
        <dbReference type="SAM" id="Phobius"/>
    </source>
</evidence>
<feature type="transmembrane region" description="Helical" evidence="1">
    <location>
        <begin position="41"/>
        <end position="63"/>
    </location>
</feature>
<feature type="domain" description="DUF1468" evidence="2">
    <location>
        <begin position="11"/>
        <end position="152"/>
    </location>
</feature>
<feature type="transmembrane region" description="Helical" evidence="1">
    <location>
        <begin position="100"/>
        <end position="119"/>
    </location>
</feature>
<gene>
    <name evidence="3" type="ORF">DIC66_05760</name>
</gene>